<dbReference type="AlphaFoldDB" id="X0UN32"/>
<evidence type="ECO:0008006" key="2">
    <source>
        <dbReference type="Google" id="ProtNLM"/>
    </source>
</evidence>
<proteinExistence type="predicted"/>
<reference evidence="1" key="1">
    <citation type="journal article" date="2014" name="Front. Microbiol.">
        <title>High frequency of phylogenetically diverse reductive dehalogenase-homologous genes in deep subseafloor sedimentary metagenomes.</title>
        <authorList>
            <person name="Kawai M."/>
            <person name="Futagami T."/>
            <person name="Toyoda A."/>
            <person name="Takaki Y."/>
            <person name="Nishi S."/>
            <person name="Hori S."/>
            <person name="Arai W."/>
            <person name="Tsubouchi T."/>
            <person name="Morono Y."/>
            <person name="Uchiyama I."/>
            <person name="Ito T."/>
            <person name="Fujiyama A."/>
            <person name="Inagaki F."/>
            <person name="Takami H."/>
        </authorList>
    </citation>
    <scope>NUCLEOTIDE SEQUENCE</scope>
    <source>
        <strain evidence="1">Expedition CK06-06</strain>
    </source>
</reference>
<comment type="caution">
    <text evidence="1">The sequence shown here is derived from an EMBL/GenBank/DDBJ whole genome shotgun (WGS) entry which is preliminary data.</text>
</comment>
<feature type="non-terminal residue" evidence="1">
    <location>
        <position position="1"/>
    </location>
</feature>
<protein>
    <recommendedName>
        <fullName evidence="2">DUF2961 domain-containing protein</fullName>
    </recommendedName>
</protein>
<accession>X0UN32</accession>
<evidence type="ECO:0000313" key="1">
    <source>
        <dbReference type="EMBL" id="GAG01738.1"/>
    </source>
</evidence>
<organism evidence="1">
    <name type="scientific">marine sediment metagenome</name>
    <dbReference type="NCBI Taxonomy" id="412755"/>
    <lineage>
        <taxon>unclassified sequences</taxon>
        <taxon>metagenomes</taxon>
        <taxon>ecological metagenomes</taxon>
    </lineage>
</organism>
<gene>
    <name evidence="1" type="ORF">S01H1_34191</name>
</gene>
<sequence length="271" mass="31334">NDGSKERSVTFTITHAPLSQPIEQFGRFHAKWHRDTFLPEEPERRAIDWTMLKTQGRGRFCGVMLHVWNPKGGWWGEGDEKFFVDGEKFPSTFGTGSEDYFGYAWCTPTLFDNAYHNQTISMDNRGHISVNRWHITDNVPFQESFEAAIEKYYSNQKPTLYACTAYWYLAPGDTDCYQPVPIEQRIGYWRPRTILKVDNALEAEDLKIIKKTAGKVTREVIHSFEEIALSGEAHLIWAQAEQGDKLDLLVPVEKTGRYKLKMQFTKAMYCG</sequence>
<dbReference type="InterPro" id="IPR021345">
    <property type="entry name" value="DUF2961"/>
</dbReference>
<feature type="non-terminal residue" evidence="1">
    <location>
        <position position="271"/>
    </location>
</feature>
<dbReference type="Gene3D" id="2.60.120.1390">
    <property type="match status" value="1"/>
</dbReference>
<dbReference type="Pfam" id="PF11175">
    <property type="entry name" value="DUF2961"/>
    <property type="match status" value="1"/>
</dbReference>
<dbReference type="EMBL" id="BARS01021270">
    <property type="protein sequence ID" value="GAG01738.1"/>
    <property type="molecule type" value="Genomic_DNA"/>
</dbReference>
<name>X0UN32_9ZZZZ</name>